<feature type="domain" description="Rhodanese" evidence="7">
    <location>
        <begin position="236"/>
        <end position="328"/>
    </location>
</feature>
<dbReference type="PANTHER" id="PTHR42709">
    <property type="entry name" value="ALKALINE PHOSPHATASE LIKE PROTEIN"/>
    <property type="match status" value="1"/>
</dbReference>
<name>A0A4R5VX45_9BURK</name>
<accession>A0A4R5VX45</accession>
<evidence type="ECO:0000259" key="7">
    <source>
        <dbReference type="PROSITE" id="PS50206"/>
    </source>
</evidence>
<evidence type="ECO:0000313" key="9">
    <source>
        <dbReference type="Proteomes" id="UP000294829"/>
    </source>
</evidence>
<evidence type="ECO:0000256" key="3">
    <source>
        <dbReference type="ARBA" id="ARBA00022692"/>
    </source>
</evidence>
<dbReference type="InterPro" id="IPR032816">
    <property type="entry name" value="VTT_dom"/>
</dbReference>
<keyword evidence="4 6" id="KW-1133">Transmembrane helix</keyword>
<dbReference type="InterPro" id="IPR051311">
    <property type="entry name" value="DedA_domain"/>
</dbReference>
<gene>
    <name evidence="8" type="ORF">E2I14_14380</name>
</gene>
<feature type="transmembrane region" description="Helical" evidence="6">
    <location>
        <begin position="153"/>
        <end position="173"/>
    </location>
</feature>
<dbReference type="GO" id="GO:0005886">
    <property type="term" value="C:plasma membrane"/>
    <property type="evidence" value="ECO:0007669"/>
    <property type="project" value="UniProtKB-SubCell"/>
</dbReference>
<dbReference type="AlphaFoldDB" id="A0A4R5VX45"/>
<dbReference type="EMBL" id="SMYL01000008">
    <property type="protein sequence ID" value="TDK63753.1"/>
    <property type="molecule type" value="Genomic_DNA"/>
</dbReference>
<dbReference type="InterPro" id="IPR001763">
    <property type="entry name" value="Rhodanese-like_dom"/>
</dbReference>
<dbReference type="Proteomes" id="UP000294829">
    <property type="component" value="Unassembled WGS sequence"/>
</dbReference>
<evidence type="ECO:0000256" key="5">
    <source>
        <dbReference type="ARBA" id="ARBA00023136"/>
    </source>
</evidence>
<comment type="subcellular location">
    <subcellularLocation>
        <location evidence="1">Cell membrane</location>
        <topology evidence="1">Multi-pass membrane protein</topology>
    </subcellularLocation>
</comment>
<evidence type="ECO:0000256" key="4">
    <source>
        <dbReference type="ARBA" id="ARBA00022989"/>
    </source>
</evidence>
<dbReference type="PANTHER" id="PTHR42709:SF6">
    <property type="entry name" value="UNDECAPRENYL PHOSPHATE TRANSPORTER A"/>
    <property type="match status" value="1"/>
</dbReference>
<dbReference type="SUPFAM" id="SSF52821">
    <property type="entry name" value="Rhodanese/Cell cycle control phosphatase"/>
    <property type="match status" value="1"/>
</dbReference>
<sequence length="329" mass="35689">MNRNANQLRRPIPITQDAAMDIFALFAHYGLLALFVCVLVEQMGMPIPALPVIVVAGVASASNPIFALQALLVACVASTISDSIWFYSGKYFGRKVLGLLCRISISPDTCVRQSELNFARRGAATLVMAKFIPGVSMLASPLAGALGMKYGKFVLYNLTGILLWAGSGILFGLLFHEQAHQILDYLSNLGSTAMYVLLSCVGLYIAYRMWRRWATRRALAHIPRLAPNELFELITQGADLLILDVRAKVIATAESEHIPGARRIELTEIETISIETITSASKIITYCACPNDASALKAAQLLIKRGHPISVLKGGIDGWIKAGYAVALP</sequence>
<dbReference type="Pfam" id="PF00581">
    <property type="entry name" value="Rhodanese"/>
    <property type="match status" value="1"/>
</dbReference>
<dbReference type="PROSITE" id="PS50206">
    <property type="entry name" value="RHODANESE_3"/>
    <property type="match status" value="1"/>
</dbReference>
<dbReference type="SMART" id="SM00450">
    <property type="entry name" value="RHOD"/>
    <property type="match status" value="1"/>
</dbReference>
<organism evidence="8 9">
    <name type="scientific">Sapientia aquatica</name>
    <dbReference type="NCBI Taxonomy" id="1549640"/>
    <lineage>
        <taxon>Bacteria</taxon>
        <taxon>Pseudomonadati</taxon>
        <taxon>Pseudomonadota</taxon>
        <taxon>Betaproteobacteria</taxon>
        <taxon>Burkholderiales</taxon>
        <taxon>Oxalobacteraceae</taxon>
        <taxon>Sapientia</taxon>
    </lineage>
</organism>
<feature type="transmembrane region" description="Helical" evidence="6">
    <location>
        <begin position="185"/>
        <end position="207"/>
    </location>
</feature>
<dbReference type="Pfam" id="PF09335">
    <property type="entry name" value="VTT_dom"/>
    <property type="match status" value="1"/>
</dbReference>
<reference evidence="8 9" key="1">
    <citation type="submission" date="2019-03" db="EMBL/GenBank/DDBJ databases">
        <title>Sapientia aquatica gen. nov., sp. nov., isolated from a crater lake.</title>
        <authorList>
            <person name="Felfoldi T."/>
            <person name="Szabo A."/>
            <person name="Toth E."/>
            <person name="Schumann P."/>
            <person name="Keki Z."/>
            <person name="Marialigeti K."/>
            <person name="Mathe I."/>
        </authorList>
    </citation>
    <scope>NUCLEOTIDE SEQUENCE [LARGE SCALE GENOMIC DNA]</scope>
    <source>
        <strain evidence="8 9">SA-152</strain>
    </source>
</reference>
<dbReference type="Gene3D" id="3.40.250.10">
    <property type="entry name" value="Rhodanese-like domain"/>
    <property type="match status" value="1"/>
</dbReference>
<keyword evidence="9" id="KW-1185">Reference proteome</keyword>
<comment type="caution">
    <text evidence="8">The sequence shown here is derived from an EMBL/GenBank/DDBJ whole genome shotgun (WGS) entry which is preliminary data.</text>
</comment>
<dbReference type="OrthoDB" id="21108at2"/>
<evidence type="ECO:0000313" key="8">
    <source>
        <dbReference type="EMBL" id="TDK63753.1"/>
    </source>
</evidence>
<keyword evidence="3 6" id="KW-0812">Transmembrane</keyword>
<protein>
    <recommendedName>
        <fullName evidence="7">Rhodanese domain-containing protein</fullName>
    </recommendedName>
</protein>
<evidence type="ECO:0000256" key="2">
    <source>
        <dbReference type="ARBA" id="ARBA00022475"/>
    </source>
</evidence>
<feature type="transmembrane region" description="Helical" evidence="6">
    <location>
        <begin position="21"/>
        <end position="45"/>
    </location>
</feature>
<dbReference type="InterPro" id="IPR036873">
    <property type="entry name" value="Rhodanese-like_dom_sf"/>
</dbReference>
<keyword evidence="2" id="KW-1003">Cell membrane</keyword>
<evidence type="ECO:0000256" key="6">
    <source>
        <dbReference type="SAM" id="Phobius"/>
    </source>
</evidence>
<keyword evidence="5 6" id="KW-0472">Membrane</keyword>
<evidence type="ECO:0000256" key="1">
    <source>
        <dbReference type="ARBA" id="ARBA00004651"/>
    </source>
</evidence>
<feature type="transmembrane region" description="Helical" evidence="6">
    <location>
        <begin position="65"/>
        <end position="87"/>
    </location>
</feature>
<proteinExistence type="predicted"/>